<comment type="caution">
    <text evidence="3">The sequence shown here is derived from an EMBL/GenBank/DDBJ whole genome shotgun (WGS) entry which is preliminary data.</text>
</comment>
<dbReference type="InterPro" id="IPR002102">
    <property type="entry name" value="Cohesin_dom"/>
</dbReference>
<evidence type="ECO:0000259" key="2">
    <source>
        <dbReference type="Pfam" id="PF00963"/>
    </source>
</evidence>
<keyword evidence="1" id="KW-0812">Transmembrane</keyword>
<dbReference type="CDD" id="cd08547">
    <property type="entry name" value="Type_II_cohesin"/>
    <property type="match status" value="1"/>
</dbReference>
<proteinExistence type="predicted"/>
<dbReference type="Pfam" id="PF00963">
    <property type="entry name" value="Cohesin"/>
    <property type="match status" value="1"/>
</dbReference>
<dbReference type="InterPro" id="IPR008965">
    <property type="entry name" value="CBM2/CBM3_carb-bd_dom_sf"/>
</dbReference>
<reference evidence="3 4" key="1">
    <citation type="submission" date="2017-09" db="EMBL/GenBank/DDBJ databases">
        <title>Depth-based differentiation of microbial function through sediment-hosted aquifers and enrichment of novel symbionts in the deep terrestrial subsurface.</title>
        <authorList>
            <person name="Probst A.J."/>
            <person name="Ladd B."/>
            <person name="Jarett J.K."/>
            <person name="Geller-Mcgrath D.E."/>
            <person name="Sieber C.M."/>
            <person name="Emerson J.B."/>
            <person name="Anantharaman K."/>
            <person name="Thomas B.C."/>
            <person name="Malmstrom R."/>
            <person name="Stieglmeier M."/>
            <person name="Klingl A."/>
            <person name="Woyke T."/>
            <person name="Ryan C.M."/>
            <person name="Banfield J.F."/>
        </authorList>
    </citation>
    <scope>NUCLEOTIDE SEQUENCE [LARGE SCALE GENOMIC DNA]</scope>
    <source>
        <strain evidence="3">CG11_big_fil_rev_8_21_14_0_20_37_16</strain>
    </source>
</reference>
<keyword evidence="1" id="KW-1133">Transmembrane helix</keyword>
<gene>
    <name evidence="3" type="ORF">COV87_01345</name>
</gene>
<feature type="domain" description="Cohesin" evidence="2">
    <location>
        <begin position="37"/>
        <end position="134"/>
    </location>
</feature>
<name>A0A2H0KKL5_9BACT</name>
<feature type="transmembrane region" description="Helical" evidence="1">
    <location>
        <begin position="207"/>
        <end position="225"/>
    </location>
</feature>
<protein>
    <recommendedName>
        <fullName evidence="2">Cohesin domain-containing protein</fullName>
    </recommendedName>
</protein>
<organism evidence="3 4">
    <name type="scientific">Candidatus Roizmanbacteria bacterium CG11_big_fil_rev_8_21_14_0_20_37_16</name>
    <dbReference type="NCBI Taxonomy" id="1974857"/>
    <lineage>
        <taxon>Bacteria</taxon>
        <taxon>Candidatus Roizmaniibacteriota</taxon>
    </lineage>
</organism>
<dbReference type="EMBL" id="PCVK01000037">
    <property type="protein sequence ID" value="PIQ71800.1"/>
    <property type="molecule type" value="Genomic_DNA"/>
</dbReference>
<evidence type="ECO:0000313" key="4">
    <source>
        <dbReference type="Proteomes" id="UP000229497"/>
    </source>
</evidence>
<dbReference type="SUPFAM" id="SSF49384">
    <property type="entry name" value="Carbohydrate-binding domain"/>
    <property type="match status" value="1"/>
</dbReference>
<evidence type="ECO:0000313" key="3">
    <source>
        <dbReference type="EMBL" id="PIQ71800.1"/>
    </source>
</evidence>
<dbReference type="Gene3D" id="2.60.40.680">
    <property type="match status" value="1"/>
</dbReference>
<dbReference type="GO" id="GO:0030246">
    <property type="term" value="F:carbohydrate binding"/>
    <property type="evidence" value="ECO:0007669"/>
    <property type="project" value="InterPro"/>
</dbReference>
<dbReference type="Proteomes" id="UP000229497">
    <property type="component" value="Unassembled WGS sequence"/>
</dbReference>
<evidence type="ECO:0000256" key="1">
    <source>
        <dbReference type="SAM" id="Phobius"/>
    </source>
</evidence>
<sequence length="227" mass="23635">MRTLRFLLANLYVCLFGLLVYLFIVGGVQAASVKFDKGTVTVNVNETFTLDAVVDAGSDQIMSTDMWILYDSTLLEAQSASAAAFFPAVTNNITAGKVYIAGLVTDPGTYKTGSGAVATITFKALKDGTATISYDCRADVSNTSKVIKNAVDTINVIVCSQNGTSIITIGTGGVAPTSGVVPTTIYNTGTPPTSLPQSGIVDELPRLGIIGGILIVAGVLLRIFLIL</sequence>
<keyword evidence="1" id="KW-0472">Membrane</keyword>
<dbReference type="AlphaFoldDB" id="A0A2H0KKL5"/>
<dbReference type="GO" id="GO:0000272">
    <property type="term" value="P:polysaccharide catabolic process"/>
    <property type="evidence" value="ECO:0007669"/>
    <property type="project" value="InterPro"/>
</dbReference>
<accession>A0A2H0KKL5</accession>